<evidence type="ECO:0000256" key="2">
    <source>
        <dbReference type="ARBA" id="ARBA00022448"/>
    </source>
</evidence>
<dbReference type="GO" id="GO:0015171">
    <property type="term" value="F:amino acid transmembrane transporter activity"/>
    <property type="evidence" value="ECO:0007669"/>
    <property type="project" value="TreeGrafter"/>
</dbReference>
<evidence type="ECO:0000313" key="10">
    <source>
        <dbReference type="EMBL" id="CCA69670.1"/>
    </source>
</evidence>
<gene>
    <name evidence="10" type="ORF">PIIN_03609</name>
</gene>
<dbReference type="AlphaFoldDB" id="G4TED9"/>
<feature type="transmembrane region" description="Helical" evidence="8">
    <location>
        <begin position="415"/>
        <end position="440"/>
    </location>
</feature>
<feature type="transmembrane region" description="Helical" evidence="8">
    <location>
        <begin position="491"/>
        <end position="509"/>
    </location>
</feature>
<accession>G4TED9</accession>
<evidence type="ECO:0000256" key="8">
    <source>
        <dbReference type="SAM" id="Phobius"/>
    </source>
</evidence>
<dbReference type="InParanoid" id="G4TED9"/>
<keyword evidence="2" id="KW-0813">Transport</keyword>
<name>G4TED9_SERID</name>
<dbReference type="InterPro" id="IPR004841">
    <property type="entry name" value="AA-permease/SLC12A_dom"/>
</dbReference>
<dbReference type="Proteomes" id="UP000007148">
    <property type="component" value="Unassembled WGS sequence"/>
</dbReference>
<feature type="transmembrane region" description="Helical" evidence="8">
    <location>
        <begin position="100"/>
        <end position="124"/>
    </location>
</feature>
<feature type="region of interest" description="Disordered" evidence="7">
    <location>
        <begin position="48"/>
        <end position="90"/>
    </location>
</feature>
<feature type="transmembrane region" description="Helical" evidence="8">
    <location>
        <begin position="253"/>
        <end position="271"/>
    </location>
</feature>
<evidence type="ECO:0000256" key="4">
    <source>
        <dbReference type="ARBA" id="ARBA00022970"/>
    </source>
</evidence>
<proteinExistence type="predicted"/>
<feature type="compositionally biased region" description="Polar residues" evidence="7">
    <location>
        <begin position="55"/>
        <end position="66"/>
    </location>
</feature>
<dbReference type="HOGENOM" id="CLU_007946_12_1_1"/>
<keyword evidence="4" id="KW-0029">Amino-acid transport</keyword>
<dbReference type="OrthoDB" id="3228885at2759"/>
<comment type="caution">
    <text evidence="10">The sequence shown here is derived from an EMBL/GenBank/DDBJ whole genome shotgun (WGS) entry which is preliminary data.</text>
</comment>
<feature type="transmembrane region" description="Helical" evidence="8">
    <location>
        <begin position="224"/>
        <end position="247"/>
    </location>
</feature>
<evidence type="ECO:0000256" key="6">
    <source>
        <dbReference type="ARBA" id="ARBA00023136"/>
    </source>
</evidence>
<evidence type="ECO:0000256" key="7">
    <source>
        <dbReference type="SAM" id="MobiDB-lite"/>
    </source>
</evidence>
<dbReference type="Pfam" id="PF00324">
    <property type="entry name" value="AA_permease"/>
    <property type="match status" value="1"/>
</dbReference>
<evidence type="ECO:0000256" key="5">
    <source>
        <dbReference type="ARBA" id="ARBA00022989"/>
    </source>
</evidence>
<dbReference type="STRING" id="1109443.G4TED9"/>
<feature type="transmembrane region" description="Helical" evidence="8">
    <location>
        <begin position="130"/>
        <end position="150"/>
    </location>
</feature>
<dbReference type="InterPro" id="IPR050524">
    <property type="entry name" value="APC_YAT"/>
</dbReference>
<evidence type="ECO:0000313" key="11">
    <source>
        <dbReference type="Proteomes" id="UP000007148"/>
    </source>
</evidence>
<feature type="transmembrane region" description="Helical" evidence="8">
    <location>
        <begin position="353"/>
        <end position="371"/>
    </location>
</feature>
<organism evidence="10 11">
    <name type="scientific">Serendipita indica (strain DSM 11827)</name>
    <name type="common">Root endophyte fungus</name>
    <name type="synonym">Piriformospora indica</name>
    <dbReference type="NCBI Taxonomy" id="1109443"/>
    <lineage>
        <taxon>Eukaryota</taxon>
        <taxon>Fungi</taxon>
        <taxon>Dikarya</taxon>
        <taxon>Basidiomycota</taxon>
        <taxon>Agaricomycotina</taxon>
        <taxon>Agaricomycetes</taxon>
        <taxon>Sebacinales</taxon>
        <taxon>Serendipitaceae</taxon>
        <taxon>Serendipita</taxon>
    </lineage>
</organism>
<feature type="compositionally biased region" description="Pro residues" evidence="7">
    <location>
        <begin position="11"/>
        <end position="22"/>
    </location>
</feature>
<dbReference type="PANTHER" id="PTHR43341">
    <property type="entry name" value="AMINO ACID PERMEASE"/>
    <property type="match status" value="1"/>
</dbReference>
<feature type="region of interest" description="Disordered" evidence="7">
    <location>
        <begin position="1"/>
        <end position="26"/>
    </location>
</feature>
<dbReference type="EMBL" id="CAFZ01000060">
    <property type="protein sequence ID" value="CCA69670.1"/>
    <property type="molecule type" value="Genomic_DNA"/>
</dbReference>
<sequence>MAHSQGDPFPFQIPSPLSPISPPGIGRPLNAQVGHVWPPHIGTAPVGLNRPQLYPTATRQSGNAESEITEDDASIRQVAPQDPAQTQTNTARRLWRELDAWQVTMITIGVVLGTGVLVASGTALHQGGPLGLVLGFVFLGFTAYCMMTALCEASQLQRFIGAVTKYIHPSIGMGLGWTFILEFVFVPPSHINTAATVLAHVNQAIGHPNTSPFQSEVARGLSRFFFIILVIAANLLAIKAFGILEFWLSSFKVLALIALAIFGLVVSLGGARLEGGGFDRIGFRFWGSPFGPMGHGVGIVDPPGGTEPKDVFLGFWAALVRIYFAYVGLEMIGFVVGEVANPRTSIPKAIKQTYRLVFVLYISTAFIIGMICRGDGKLFALWYPALTDPELSLQGQASTYIIAASRLAGRALVPIINATVIVFALSGATANIYMGSRMLYGLSLDKKAPAFLRKVTTKGRPTLALASVVAWCFLSYIGYDEDNGNQAFAYFVDLTTSAGSISWICIFWAHIRFRKAFRLQNRDIRELPYVAPLQLYGTWFGLVVTIIFSIFKGYESYAKRSGRGFVAAYILFLWFALVSIFWKWYRSDSENRFVDLHTIDLQKGQYEIDLDERSYELQNNGIVAP</sequence>
<keyword evidence="6 8" id="KW-0472">Membrane</keyword>
<protein>
    <submittedName>
        <fullName evidence="10">Probable general amino acid permease</fullName>
    </submittedName>
</protein>
<evidence type="ECO:0000256" key="3">
    <source>
        <dbReference type="ARBA" id="ARBA00022692"/>
    </source>
</evidence>
<reference evidence="10 11" key="1">
    <citation type="journal article" date="2011" name="PLoS Pathog.">
        <title>Endophytic Life Strategies Decoded by Genome and Transcriptome Analyses of the Mutualistic Root Symbiont Piriformospora indica.</title>
        <authorList>
            <person name="Zuccaro A."/>
            <person name="Lahrmann U."/>
            <person name="Guldener U."/>
            <person name="Langen G."/>
            <person name="Pfiffi S."/>
            <person name="Biedenkopf D."/>
            <person name="Wong P."/>
            <person name="Samans B."/>
            <person name="Grimm C."/>
            <person name="Basiewicz M."/>
            <person name="Murat C."/>
            <person name="Martin F."/>
            <person name="Kogel K.H."/>
        </authorList>
    </citation>
    <scope>NUCLEOTIDE SEQUENCE [LARGE SCALE GENOMIC DNA]</scope>
    <source>
        <strain evidence="10 11">DSM 11827</strain>
    </source>
</reference>
<comment type="subcellular location">
    <subcellularLocation>
        <location evidence="1">Membrane</location>
        <topology evidence="1">Multi-pass membrane protein</topology>
    </subcellularLocation>
</comment>
<dbReference type="PIRSF" id="PIRSF006060">
    <property type="entry name" value="AA_transporter"/>
    <property type="match status" value="1"/>
</dbReference>
<dbReference type="GO" id="GO:0016020">
    <property type="term" value="C:membrane"/>
    <property type="evidence" value="ECO:0007669"/>
    <property type="project" value="UniProtKB-SubCell"/>
</dbReference>
<feature type="transmembrane region" description="Helical" evidence="8">
    <location>
        <begin position="320"/>
        <end position="341"/>
    </location>
</feature>
<evidence type="ECO:0000259" key="9">
    <source>
        <dbReference type="Pfam" id="PF00324"/>
    </source>
</evidence>
<dbReference type="eggNOG" id="KOG1286">
    <property type="taxonomic scope" value="Eukaryota"/>
</dbReference>
<evidence type="ECO:0000256" key="1">
    <source>
        <dbReference type="ARBA" id="ARBA00004141"/>
    </source>
</evidence>
<keyword evidence="11" id="KW-1185">Reference proteome</keyword>
<feature type="transmembrane region" description="Helical" evidence="8">
    <location>
        <begin position="529"/>
        <end position="551"/>
    </location>
</feature>
<dbReference type="PANTHER" id="PTHR43341:SF1">
    <property type="entry name" value="GENERAL AMINO-ACID PERMEASE GAP1"/>
    <property type="match status" value="1"/>
</dbReference>
<feature type="transmembrane region" description="Helical" evidence="8">
    <location>
        <begin position="461"/>
        <end position="479"/>
    </location>
</feature>
<feature type="transmembrane region" description="Helical" evidence="8">
    <location>
        <begin position="563"/>
        <end position="582"/>
    </location>
</feature>
<feature type="domain" description="Amino acid permease/ SLC12A" evidence="9">
    <location>
        <begin position="103"/>
        <end position="587"/>
    </location>
</feature>
<keyword evidence="5 8" id="KW-1133">Transmembrane helix</keyword>
<keyword evidence="3 8" id="KW-0812">Transmembrane</keyword>
<dbReference type="Gene3D" id="1.20.1740.10">
    <property type="entry name" value="Amino acid/polyamine transporter I"/>
    <property type="match status" value="1"/>
</dbReference>